<dbReference type="Proteomes" id="UP001140513">
    <property type="component" value="Unassembled WGS sequence"/>
</dbReference>
<evidence type="ECO:0000313" key="3">
    <source>
        <dbReference type="Proteomes" id="UP001140513"/>
    </source>
</evidence>
<feature type="compositionally biased region" description="Polar residues" evidence="1">
    <location>
        <begin position="11"/>
        <end position="23"/>
    </location>
</feature>
<sequence length="285" mass="31861">MAPELRRSKRNQTSSKTVEQATKSMPEATANDAPTGRKRGRKFIAAEDTIEDAPTSKKHKSPEATESITEHLPTRPRPQNQPLPPFLALPRELRDEIYKHVLEHDGSTTLKSGSRNIATRCGLVGVNNQLCEEFLDAILFHAPVITTTVRNHNFAHVVTFLNRLSQAQLTRLSSRGSKAAEQDDAKSKRKIRITISYTAGAKDSRAHLNRWLDRFDVPDKRGKEIEFEYQGDGTYHNGGYKQRPRTRATASDRWNEEAAKIGKAAARSGRAGGGWGGYCANWDRT</sequence>
<evidence type="ECO:0000313" key="2">
    <source>
        <dbReference type="EMBL" id="KAJ4351326.1"/>
    </source>
</evidence>
<dbReference type="AlphaFoldDB" id="A0A9W9CA54"/>
<dbReference type="GeneID" id="80910195"/>
<dbReference type="RefSeq" id="XP_056069682.1">
    <property type="nucleotide sequence ID" value="XM_056215435.1"/>
</dbReference>
<keyword evidence="3" id="KW-1185">Reference proteome</keyword>
<comment type="caution">
    <text evidence="2">The sequence shown here is derived from an EMBL/GenBank/DDBJ whole genome shotgun (WGS) entry which is preliminary data.</text>
</comment>
<dbReference type="OrthoDB" id="3860514at2759"/>
<proteinExistence type="predicted"/>
<evidence type="ECO:0008006" key="4">
    <source>
        <dbReference type="Google" id="ProtNLM"/>
    </source>
</evidence>
<protein>
    <recommendedName>
        <fullName evidence="4">F-box domain-containing protein</fullName>
    </recommendedName>
</protein>
<organism evidence="2 3">
    <name type="scientific">Didymosphaeria variabile</name>
    <dbReference type="NCBI Taxonomy" id="1932322"/>
    <lineage>
        <taxon>Eukaryota</taxon>
        <taxon>Fungi</taxon>
        <taxon>Dikarya</taxon>
        <taxon>Ascomycota</taxon>
        <taxon>Pezizomycotina</taxon>
        <taxon>Dothideomycetes</taxon>
        <taxon>Pleosporomycetidae</taxon>
        <taxon>Pleosporales</taxon>
        <taxon>Massarineae</taxon>
        <taxon>Didymosphaeriaceae</taxon>
        <taxon>Didymosphaeria</taxon>
    </lineage>
</organism>
<dbReference type="EMBL" id="JAPEUX010000005">
    <property type="protein sequence ID" value="KAJ4351326.1"/>
    <property type="molecule type" value="Genomic_DNA"/>
</dbReference>
<feature type="region of interest" description="Disordered" evidence="1">
    <location>
        <begin position="1"/>
        <end position="83"/>
    </location>
</feature>
<gene>
    <name evidence="2" type="ORF">N0V89_006665</name>
</gene>
<name>A0A9W9CA54_9PLEO</name>
<evidence type="ECO:0000256" key="1">
    <source>
        <dbReference type="SAM" id="MobiDB-lite"/>
    </source>
</evidence>
<accession>A0A9W9CA54</accession>
<reference evidence="2" key="1">
    <citation type="submission" date="2022-10" db="EMBL/GenBank/DDBJ databases">
        <title>Tapping the CABI collections for fungal endophytes: first genome assemblies for Collariella, Neodidymelliopsis, Ascochyta clinopodiicola, Didymella pomorum, Didymosphaeria variabile, Neocosmospora piperis and Neocucurbitaria cava.</title>
        <authorList>
            <person name="Hill R."/>
        </authorList>
    </citation>
    <scope>NUCLEOTIDE SEQUENCE</scope>
    <source>
        <strain evidence="2">IMI 356815</strain>
    </source>
</reference>